<evidence type="ECO:0000313" key="2">
    <source>
        <dbReference type="Proteomes" id="UP000193560"/>
    </source>
</evidence>
<comment type="caution">
    <text evidence="1">The sequence shown here is derived from an EMBL/GenBank/DDBJ whole genome shotgun (WGS) entry which is preliminary data.</text>
</comment>
<name>A0A1X2IUH9_9FUNG</name>
<protein>
    <submittedName>
        <fullName evidence="1">Uncharacterized protein</fullName>
    </submittedName>
</protein>
<dbReference type="EMBL" id="MCGE01000004">
    <property type="protein sequence ID" value="ORZ22437.1"/>
    <property type="molecule type" value="Genomic_DNA"/>
</dbReference>
<evidence type="ECO:0000313" key="1">
    <source>
        <dbReference type="EMBL" id="ORZ22437.1"/>
    </source>
</evidence>
<dbReference type="Proteomes" id="UP000193560">
    <property type="component" value="Unassembled WGS sequence"/>
</dbReference>
<organism evidence="1 2">
    <name type="scientific">Absidia repens</name>
    <dbReference type="NCBI Taxonomy" id="90262"/>
    <lineage>
        <taxon>Eukaryota</taxon>
        <taxon>Fungi</taxon>
        <taxon>Fungi incertae sedis</taxon>
        <taxon>Mucoromycota</taxon>
        <taxon>Mucoromycotina</taxon>
        <taxon>Mucoromycetes</taxon>
        <taxon>Mucorales</taxon>
        <taxon>Cunninghamellaceae</taxon>
        <taxon>Absidia</taxon>
    </lineage>
</organism>
<sequence>MNPTYPTPPVTPANLIDSEPWSDDWLMEDLIDLTSEESDPSPEQVTMTSTWPITTLETLAHSYSMVNTSLKDYYEAWYQERRAHMHKTDILTQQVVPYIIQLAHTMYNPQPNNYQGLLRQLTRTTLQEHGLVDAFRAVWGHVIGMDDWIQQDAGGPAFPWPEDVMETNNDNFLAAAFGVTDALGWAMEE</sequence>
<keyword evidence="2" id="KW-1185">Reference proteome</keyword>
<accession>A0A1X2IUH9</accession>
<proteinExistence type="predicted"/>
<reference evidence="1 2" key="1">
    <citation type="submission" date="2016-07" db="EMBL/GenBank/DDBJ databases">
        <title>Pervasive Adenine N6-methylation of Active Genes in Fungi.</title>
        <authorList>
            <consortium name="DOE Joint Genome Institute"/>
            <person name="Mondo S.J."/>
            <person name="Dannebaum R.O."/>
            <person name="Kuo R.C."/>
            <person name="Labutti K."/>
            <person name="Haridas S."/>
            <person name="Kuo A."/>
            <person name="Salamov A."/>
            <person name="Ahrendt S.R."/>
            <person name="Lipzen A."/>
            <person name="Sullivan W."/>
            <person name="Andreopoulos W.B."/>
            <person name="Clum A."/>
            <person name="Lindquist E."/>
            <person name="Daum C."/>
            <person name="Ramamoorthy G.K."/>
            <person name="Gryganskyi A."/>
            <person name="Culley D."/>
            <person name="Magnuson J.K."/>
            <person name="James T.Y."/>
            <person name="O'Malley M.A."/>
            <person name="Stajich J.E."/>
            <person name="Spatafora J.W."/>
            <person name="Visel A."/>
            <person name="Grigoriev I.V."/>
        </authorList>
    </citation>
    <scope>NUCLEOTIDE SEQUENCE [LARGE SCALE GENOMIC DNA]</scope>
    <source>
        <strain evidence="1 2">NRRL 1336</strain>
    </source>
</reference>
<dbReference type="AlphaFoldDB" id="A0A1X2IUH9"/>
<gene>
    <name evidence="1" type="ORF">BCR42DRAFT_433769</name>
</gene>